<sequence length="350" mass="39323">MDQVKYHLEFEKLSSVYQLGPLMAEPVSVTGGFLHRMFKMTTAKGRYAVKALNPQIMQRTTAMSSFIFSEKVAALALQQGIDTIPAIISNGSCMHEVEGQHYLLFPWMDGSTLPSGVVDLDCCTKMGRVLAKLHRADFAELVECRRENHKQDASKAPLADWRAYALMGKQEGLPWYNMLTEHTHLLLEWELLADKTGAKLRNNRVISHRDLDLKNVLWNKGHTPVLIDWEAAGAIHPTQEMLEVALYWSGAEAGNASKEAFCTIIETYRSEGGTVGDNALDALNYGFRGKLDWLSYNIRRSLGLECADASEQELGTDETVKTLQSLIDYAEWIPVYVDWLSELGIHKPTE</sequence>
<accession>A0ABW3UNI7</accession>
<organism evidence="2 3">
    <name type="scientific">Paenibacillus vulneris</name>
    <dbReference type="NCBI Taxonomy" id="1133364"/>
    <lineage>
        <taxon>Bacteria</taxon>
        <taxon>Bacillati</taxon>
        <taxon>Bacillota</taxon>
        <taxon>Bacilli</taxon>
        <taxon>Bacillales</taxon>
        <taxon>Paenibacillaceae</taxon>
        <taxon>Paenibacillus</taxon>
    </lineage>
</organism>
<dbReference type="Proteomes" id="UP001597180">
    <property type="component" value="Unassembled WGS sequence"/>
</dbReference>
<dbReference type="InterPro" id="IPR011009">
    <property type="entry name" value="Kinase-like_dom_sf"/>
</dbReference>
<evidence type="ECO:0000313" key="2">
    <source>
        <dbReference type="EMBL" id="MFD1221882.1"/>
    </source>
</evidence>
<dbReference type="InterPro" id="IPR002575">
    <property type="entry name" value="Aminoglycoside_PTrfase"/>
</dbReference>
<name>A0ABW3UNI7_9BACL</name>
<feature type="domain" description="Aminoglycoside phosphotransferase" evidence="1">
    <location>
        <begin position="29"/>
        <end position="249"/>
    </location>
</feature>
<evidence type="ECO:0000259" key="1">
    <source>
        <dbReference type="Pfam" id="PF01636"/>
    </source>
</evidence>
<comment type="caution">
    <text evidence="2">The sequence shown here is derived from an EMBL/GenBank/DDBJ whole genome shotgun (WGS) entry which is preliminary data.</text>
</comment>
<gene>
    <name evidence="2" type="ORF">ACFQ4B_17320</name>
</gene>
<dbReference type="EMBL" id="JBHTLU010000019">
    <property type="protein sequence ID" value="MFD1221882.1"/>
    <property type="molecule type" value="Genomic_DNA"/>
</dbReference>
<protein>
    <submittedName>
        <fullName evidence="2">Phosphotransferase</fullName>
    </submittedName>
</protein>
<keyword evidence="3" id="KW-1185">Reference proteome</keyword>
<reference evidence="3" key="1">
    <citation type="journal article" date="2019" name="Int. J. Syst. Evol. Microbiol.">
        <title>The Global Catalogue of Microorganisms (GCM) 10K type strain sequencing project: providing services to taxonomists for standard genome sequencing and annotation.</title>
        <authorList>
            <consortium name="The Broad Institute Genomics Platform"/>
            <consortium name="The Broad Institute Genome Sequencing Center for Infectious Disease"/>
            <person name="Wu L."/>
            <person name="Ma J."/>
        </authorList>
    </citation>
    <scope>NUCLEOTIDE SEQUENCE [LARGE SCALE GENOMIC DNA]</scope>
    <source>
        <strain evidence="3">CCUG 53270</strain>
    </source>
</reference>
<dbReference type="RefSeq" id="WP_345586118.1">
    <property type="nucleotide sequence ID" value="NZ_BAABJG010000003.1"/>
</dbReference>
<dbReference type="Pfam" id="PF01636">
    <property type="entry name" value="APH"/>
    <property type="match status" value="1"/>
</dbReference>
<evidence type="ECO:0000313" key="3">
    <source>
        <dbReference type="Proteomes" id="UP001597180"/>
    </source>
</evidence>
<dbReference type="Gene3D" id="3.90.1200.10">
    <property type="match status" value="1"/>
</dbReference>
<dbReference type="SUPFAM" id="SSF56112">
    <property type="entry name" value="Protein kinase-like (PK-like)"/>
    <property type="match status" value="1"/>
</dbReference>
<proteinExistence type="predicted"/>